<evidence type="ECO:0000313" key="11">
    <source>
        <dbReference type="EMBL" id="AAK83410.1"/>
    </source>
</evidence>
<feature type="transmembrane region" description="Helical" evidence="9">
    <location>
        <begin position="26"/>
        <end position="48"/>
    </location>
</feature>
<evidence type="ECO:0000256" key="4">
    <source>
        <dbReference type="ARBA" id="ARBA00022692"/>
    </source>
</evidence>
<evidence type="ECO:0000256" key="3">
    <source>
        <dbReference type="ARBA" id="ARBA00021008"/>
    </source>
</evidence>
<feature type="transmembrane region" description="Helical" evidence="9">
    <location>
        <begin position="161"/>
        <end position="186"/>
    </location>
</feature>
<comment type="similarity">
    <text evidence="2">Belongs to the complex I subunit 2 family.</text>
</comment>
<dbReference type="Pfam" id="PF00361">
    <property type="entry name" value="Proton_antipo_M"/>
    <property type="match status" value="2"/>
</dbReference>
<gene>
    <name evidence="11" type="primary">nad2</name>
</gene>
<feature type="transmembrane region" description="Helical" evidence="9">
    <location>
        <begin position="360"/>
        <end position="382"/>
    </location>
</feature>
<name>Q94ZI7_SCHCO</name>
<feature type="transmembrane region" description="Helical" evidence="9">
    <location>
        <begin position="505"/>
        <end position="525"/>
    </location>
</feature>
<dbReference type="GeneID" id="803594"/>
<feature type="transmembrane region" description="Helical" evidence="9">
    <location>
        <begin position="60"/>
        <end position="89"/>
    </location>
</feature>
<evidence type="ECO:0000259" key="10">
    <source>
        <dbReference type="Pfam" id="PF00361"/>
    </source>
</evidence>
<comment type="subcellular location">
    <subcellularLocation>
        <location evidence="1">Membrane</location>
        <topology evidence="1">Multi-pass membrane protein</topology>
    </subcellularLocation>
</comment>
<reference evidence="11" key="1">
    <citation type="submission" date="2001-07" db="EMBL/GenBank/DDBJ databases">
        <authorList>
            <person name="Lang F.B.F."/>
        </authorList>
    </citation>
    <scope>NUCLEOTIDE SEQUENCE</scope>
</reference>
<dbReference type="AlphaFoldDB" id="Q94ZI7"/>
<keyword evidence="11" id="KW-0560">Oxidoreductase</keyword>
<proteinExistence type="inferred from homology"/>
<evidence type="ECO:0000256" key="5">
    <source>
        <dbReference type="ARBA" id="ARBA00022989"/>
    </source>
</evidence>
<sequence>MILISILIILLYKAIPKINNNLTDIQYTRISAIVLSYALVLSLNTFYYQELETGIGIYSGYFNVTVFTQFIDMCLYLFGIFIISTWPLYSNKSQDMSNSSDNEINNLESELLLKGSLSTKSSEEIYGQVIKDISSKTSTDIGSYLSSTINLNPYKDLAKNYSVLIFFNLLGCTLLISSSDLISMYISIELQSFSLYILATLIKEDENSTSAGLKYFLLGGLASSIILLGSGLIYSNTGLTNLESIYSLISVNTPYSSNSVILGLTMGLVCIFVGFLFKIAAAPLHNWAPDVYNDTPTIVTIWLIVMPKISILLFLLELHTQVSSLSDISIFTYTLNFYNGIINDINNISVPQYFLWVSQYLKSILLITSFLSLVIGSLLGLVQTQIKRLLAYSTISHIGFILLSLSINSEQSIDSLIFYIVSYSITNLNIFLIILLFGYIINQRSQINSFPHLDIKLISELKGMFFLYPCLGISLTISLFSLAGIPPLLGFFSKQLILYSAVQNGNYFISIIGILTSVISASYYLKLISVMYKEEDQTSTLLKSIESKIMMISSDTSSIINNLHSYIISMLTLSILLFIFKSSIILNSTQLLSLSLFYY</sequence>
<evidence type="ECO:0000256" key="9">
    <source>
        <dbReference type="SAM" id="Phobius"/>
    </source>
</evidence>
<feature type="transmembrane region" description="Helical" evidence="9">
    <location>
        <begin position="463"/>
        <end position="485"/>
    </location>
</feature>
<feature type="domain" description="NADH:quinone oxidoreductase/Mrp antiporter transmembrane" evidence="10">
    <location>
        <begin position="178"/>
        <end position="337"/>
    </location>
</feature>
<feature type="transmembrane region" description="Helical" evidence="9">
    <location>
        <begin position="215"/>
        <end position="235"/>
    </location>
</feature>
<dbReference type="GO" id="GO:0016020">
    <property type="term" value="C:membrane"/>
    <property type="evidence" value="ECO:0007669"/>
    <property type="project" value="UniProtKB-SubCell"/>
</dbReference>
<dbReference type="InterPro" id="IPR001750">
    <property type="entry name" value="ND/Mrp_TM"/>
</dbReference>
<organism evidence="11">
    <name type="scientific">Schizophyllum commune</name>
    <name type="common">Split gill fungus</name>
    <dbReference type="NCBI Taxonomy" id="5334"/>
    <lineage>
        <taxon>Eukaryota</taxon>
        <taxon>Fungi</taxon>
        <taxon>Dikarya</taxon>
        <taxon>Basidiomycota</taxon>
        <taxon>Agaricomycotina</taxon>
        <taxon>Agaricomycetes</taxon>
        <taxon>Agaricomycetidae</taxon>
        <taxon>Agaricales</taxon>
        <taxon>Schizophyllaceae</taxon>
        <taxon>Schizophyllum</taxon>
    </lineage>
</organism>
<dbReference type="GO" id="GO:0008137">
    <property type="term" value="F:NADH dehydrogenase (ubiquinone) activity"/>
    <property type="evidence" value="ECO:0007669"/>
    <property type="project" value="UniProtKB-EC"/>
</dbReference>
<feature type="transmembrane region" description="Helical" evidence="9">
    <location>
        <begin position="255"/>
        <end position="277"/>
    </location>
</feature>
<evidence type="ECO:0000256" key="7">
    <source>
        <dbReference type="ARBA" id="ARBA00031028"/>
    </source>
</evidence>
<accession>Q94ZI7</accession>
<keyword evidence="6 9" id="KW-0472">Membrane</keyword>
<feature type="transmembrane region" description="Helical" evidence="9">
    <location>
        <begin position="389"/>
        <end position="407"/>
    </location>
</feature>
<feature type="transmembrane region" description="Helical" evidence="9">
    <location>
        <begin position="419"/>
        <end position="442"/>
    </location>
</feature>
<keyword evidence="4 9" id="KW-0812">Transmembrane</keyword>
<feature type="transmembrane region" description="Helical" evidence="9">
    <location>
        <begin position="566"/>
        <end position="586"/>
    </location>
</feature>
<dbReference type="InterPro" id="IPR010096">
    <property type="entry name" value="NADH-Q_OxRdtase_suN/2"/>
</dbReference>
<dbReference type="EMBL" id="AF402141">
    <property type="protein sequence ID" value="AAK83410.1"/>
    <property type="molecule type" value="Genomic_DNA"/>
</dbReference>
<dbReference type="RefSeq" id="NP_150126.1">
    <property type="nucleotide sequence ID" value="NC_003049.1"/>
</dbReference>
<geneLocation type="mitochondrion" evidence="11"/>
<dbReference type="HAMAP" id="MF_00445">
    <property type="entry name" value="NDH1_NuoN_1"/>
    <property type="match status" value="1"/>
</dbReference>
<evidence type="ECO:0000256" key="6">
    <source>
        <dbReference type="ARBA" id="ARBA00023136"/>
    </source>
</evidence>
<comment type="catalytic activity">
    <reaction evidence="8">
        <text>a ubiquinone + NADH + 5 H(+)(in) = a ubiquinol + NAD(+) + 4 H(+)(out)</text>
        <dbReference type="Rhea" id="RHEA:29091"/>
        <dbReference type="Rhea" id="RHEA-COMP:9565"/>
        <dbReference type="Rhea" id="RHEA-COMP:9566"/>
        <dbReference type="ChEBI" id="CHEBI:15378"/>
        <dbReference type="ChEBI" id="CHEBI:16389"/>
        <dbReference type="ChEBI" id="CHEBI:17976"/>
        <dbReference type="ChEBI" id="CHEBI:57540"/>
        <dbReference type="ChEBI" id="CHEBI:57945"/>
        <dbReference type="EC" id="7.1.1.2"/>
    </reaction>
</comment>
<evidence type="ECO:0000256" key="8">
    <source>
        <dbReference type="ARBA" id="ARBA00049551"/>
    </source>
</evidence>
<keyword evidence="11" id="KW-0496">Mitochondrion</keyword>
<dbReference type="GO" id="GO:0042773">
    <property type="term" value="P:ATP synthesis coupled electron transport"/>
    <property type="evidence" value="ECO:0007669"/>
    <property type="project" value="InterPro"/>
</dbReference>
<dbReference type="PANTHER" id="PTHR22773">
    <property type="entry name" value="NADH DEHYDROGENASE"/>
    <property type="match status" value="1"/>
</dbReference>
<feature type="domain" description="NADH:quinone oxidoreductase/Mrp antiporter transmembrane" evidence="10">
    <location>
        <begin position="355"/>
        <end position="520"/>
    </location>
</feature>
<evidence type="ECO:0000256" key="2">
    <source>
        <dbReference type="ARBA" id="ARBA00007012"/>
    </source>
</evidence>
<keyword evidence="5 9" id="KW-1133">Transmembrane helix</keyword>
<feature type="transmembrane region" description="Helical" evidence="9">
    <location>
        <begin position="298"/>
        <end position="316"/>
    </location>
</feature>
<reference evidence="11" key="2">
    <citation type="journal article" date="2002" name="Mol. Biol. Evol.">
        <title>Hyaloraphidium curvatum: a linear mitochondrial genome, tRNA editing, and an evolutionary link to lower fungi.</title>
        <authorList>
            <person name="Forget L."/>
            <person name="Ustinova J."/>
            <person name="Wang Z."/>
            <person name="Huss V.A."/>
            <person name="Franz Lang B."/>
        </authorList>
    </citation>
    <scope>NUCLEOTIDE SEQUENCE</scope>
</reference>
<evidence type="ECO:0000256" key="1">
    <source>
        <dbReference type="ARBA" id="ARBA00004141"/>
    </source>
</evidence>
<protein>
    <recommendedName>
        <fullName evidence="3">NADH-ubiquinone oxidoreductase chain 2</fullName>
    </recommendedName>
    <alternativeName>
        <fullName evidence="7">NADH dehydrogenase subunit 2</fullName>
    </alternativeName>
</protein>
<dbReference type="GO" id="GO:0016491">
    <property type="term" value="F:oxidoreductase activity"/>
    <property type="evidence" value="ECO:0007669"/>
    <property type="project" value="UniProtKB-KW"/>
</dbReference>